<evidence type="ECO:0000313" key="1">
    <source>
        <dbReference type="EMBL" id="MEJ5946398.1"/>
    </source>
</evidence>
<evidence type="ECO:0000313" key="2">
    <source>
        <dbReference type="Proteomes" id="UP001387100"/>
    </source>
</evidence>
<proteinExistence type="predicted"/>
<protein>
    <submittedName>
        <fullName evidence="1">Acetamidase/formamidase family protein</fullName>
    </submittedName>
</protein>
<dbReference type="Gene3D" id="2.60.120.580">
    <property type="entry name" value="Acetamidase/Formamidase-like domains"/>
    <property type="match status" value="2"/>
</dbReference>
<dbReference type="Pfam" id="PF03069">
    <property type="entry name" value="FmdA_AmdA"/>
    <property type="match status" value="2"/>
</dbReference>
<dbReference type="EMBL" id="JBBIAA010000022">
    <property type="protein sequence ID" value="MEJ5946398.1"/>
    <property type="molecule type" value="Genomic_DNA"/>
</dbReference>
<name>A0ABU8RN84_9ACTN</name>
<sequence length="318" mass="33116">MAPLPTPRGGHFTASHTVWDAALDPVAVVRSGDEVEVVAQEASGGGIRPDSTAADIAVLDLRRINPVVGPFAVEGARPGDALVVDVLSIDLETWGWTALIPGFGLLADEFPEPYLRTSAVDSTPGGGGVQLLPDVVLPLSPMVGTLGVAPPEPGPHSVVPPRRWGGNMDIRDVGPGARVVLPVGVEGALFSLGDVHAAMGDGEVCGTGVETTALVRVRLTVAPGRAPASPVVITDQRSFRLETSVATTGIGPDLMEGARDAVRQAVDLLSDERGISREDAYLLLSLAADLRVSEVVDAPNWVVTCHVPRRLLPGWPHV</sequence>
<organism evidence="1 2">
    <name type="scientific">Pseudokineococcus basanitobsidens</name>
    <dbReference type="NCBI Taxonomy" id="1926649"/>
    <lineage>
        <taxon>Bacteria</taxon>
        <taxon>Bacillati</taxon>
        <taxon>Actinomycetota</taxon>
        <taxon>Actinomycetes</taxon>
        <taxon>Kineosporiales</taxon>
        <taxon>Kineosporiaceae</taxon>
        <taxon>Pseudokineococcus</taxon>
    </lineage>
</organism>
<accession>A0ABU8RN84</accession>
<gene>
    <name evidence="1" type="ORF">WDZ17_13960</name>
</gene>
<dbReference type="InterPro" id="IPR004304">
    <property type="entry name" value="FmdA_AmdA"/>
</dbReference>
<dbReference type="Proteomes" id="UP001387100">
    <property type="component" value="Unassembled WGS sequence"/>
</dbReference>
<reference evidence="1 2" key="1">
    <citation type="journal article" date="2017" name="Int. J. Syst. Evol. Microbiol.">
        <title>Pseudokineococcus basanitobsidens sp. nov., isolated from volcanic rock.</title>
        <authorList>
            <person name="Lee D.W."/>
            <person name="Park M.Y."/>
            <person name="Kim J.J."/>
            <person name="Kim B.S."/>
        </authorList>
    </citation>
    <scope>NUCLEOTIDE SEQUENCE [LARGE SCALE GENOMIC DNA]</scope>
    <source>
        <strain evidence="1 2">DSM 103726</strain>
    </source>
</reference>
<dbReference type="RefSeq" id="WP_339575781.1">
    <property type="nucleotide sequence ID" value="NZ_JBBIAA010000022.1"/>
</dbReference>
<dbReference type="SUPFAM" id="SSF141130">
    <property type="entry name" value="Acetamidase/Formamidase-like"/>
    <property type="match status" value="1"/>
</dbReference>
<keyword evidence="2" id="KW-1185">Reference proteome</keyword>
<dbReference type="PANTHER" id="PTHR31891">
    <property type="entry name" value="FORMAMIDASE C869.04-RELATED"/>
    <property type="match status" value="1"/>
</dbReference>
<dbReference type="PANTHER" id="PTHR31891:SF1">
    <property type="entry name" value="FORMAMIDASE C869.04-RELATED"/>
    <property type="match status" value="1"/>
</dbReference>
<comment type="caution">
    <text evidence="1">The sequence shown here is derived from an EMBL/GenBank/DDBJ whole genome shotgun (WGS) entry which is preliminary data.</text>
</comment>
<dbReference type="Gene3D" id="3.10.28.20">
    <property type="entry name" value="Acetamidase/Formamidase-like domains"/>
    <property type="match status" value="1"/>
</dbReference>